<gene>
    <name evidence="2" type="ORF">IDJ77_13650</name>
</gene>
<accession>A0ABR7WRC5</accession>
<dbReference type="Proteomes" id="UP000606600">
    <property type="component" value="Unassembled WGS sequence"/>
</dbReference>
<dbReference type="Gene3D" id="2.40.160.50">
    <property type="entry name" value="membrane protein fhac: a member of the omp85/tpsb transporter family"/>
    <property type="match status" value="1"/>
</dbReference>
<keyword evidence="1" id="KW-0732">Signal</keyword>
<protein>
    <submittedName>
        <fullName evidence="2">Polymerase</fullName>
    </submittedName>
</protein>
<organism evidence="2 3">
    <name type="scientific">Mucilaginibacter pankratovii</name>
    <dbReference type="NCBI Taxonomy" id="2772110"/>
    <lineage>
        <taxon>Bacteria</taxon>
        <taxon>Pseudomonadati</taxon>
        <taxon>Bacteroidota</taxon>
        <taxon>Sphingobacteriia</taxon>
        <taxon>Sphingobacteriales</taxon>
        <taxon>Sphingobacteriaceae</taxon>
        <taxon>Mucilaginibacter</taxon>
    </lineage>
</organism>
<dbReference type="RefSeq" id="WP_191189518.1">
    <property type="nucleotide sequence ID" value="NZ_JACWMY010000006.1"/>
</dbReference>
<reference evidence="2 3" key="1">
    <citation type="submission" date="2020-09" db="EMBL/GenBank/DDBJ databases">
        <title>Novel species of Mucilaginibacter isolated from a glacier on the Tibetan Plateau.</title>
        <authorList>
            <person name="Liu Q."/>
            <person name="Xin Y.-H."/>
        </authorList>
    </citation>
    <scope>NUCLEOTIDE SEQUENCE [LARGE SCALE GENOMIC DNA]</scope>
    <source>
        <strain evidence="2 3">ZT4R22</strain>
    </source>
</reference>
<dbReference type="EMBL" id="JACWMY010000006">
    <property type="protein sequence ID" value="MBD1364861.1"/>
    <property type="molecule type" value="Genomic_DNA"/>
</dbReference>
<proteinExistence type="predicted"/>
<feature type="chain" id="PRO_5046148443" evidence="1">
    <location>
        <begin position="20"/>
        <end position="379"/>
    </location>
</feature>
<evidence type="ECO:0000256" key="1">
    <source>
        <dbReference type="SAM" id="SignalP"/>
    </source>
</evidence>
<sequence length="379" mass="42298">MKKLIPILLLTAFLQPVFAQNSFLPKFIRKMYFDKDTTKKSSFVILPVLSTAPETGLELGGAGLLSFYTDTTSRGNTRVSNIFAYATITTKGQSRFSLSTNYWTPQNKYHYIAAVSYINFPFDFYGTGNNTLKSNADRLGLKRFKLAMTGEKKISQNLYIGLVAGGFDYRFTDADKTGVFETDPTIEDRHGGTTIYAGPTLIFDSRNNNTYTTKGAVITSYLDLMKGIGSNSGYSGGLLNIEYAQFFSLSKRFVLGFNAQEQSLTGSQSPFYLMPALGSDEMMRGYYNGRFRDRNLIAAQTELRYRLSDRIGIVGFVGTGQVWNSTFSFDELKPNYGGGLRYFFDTEKGLSIRVDYGVGEKRANEKRLSGVYIGLGEAF</sequence>
<comment type="caution">
    <text evidence="2">The sequence shown here is derived from an EMBL/GenBank/DDBJ whole genome shotgun (WGS) entry which is preliminary data.</text>
</comment>
<evidence type="ECO:0000313" key="3">
    <source>
        <dbReference type="Proteomes" id="UP000606600"/>
    </source>
</evidence>
<feature type="signal peptide" evidence="1">
    <location>
        <begin position="1"/>
        <end position="19"/>
    </location>
</feature>
<name>A0ABR7WRC5_9SPHI</name>
<keyword evidence="3" id="KW-1185">Reference proteome</keyword>
<evidence type="ECO:0000313" key="2">
    <source>
        <dbReference type="EMBL" id="MBD1364861.1"/>
    </source>
</evidence>